<feature type="compositionally biased region" description="Low complexity" evidence="6">
    <location>
        <begin position="877"/>
        <end position="886"/>
    </location>
</feature>
<evidence type="ECO:0000256" key="1">
    <source>
        <dbReference type="ARBA" id="ARBA00004635"/>
    </source>
</evidence>
<dbReference type="RefSeq" id="XP_032818927.1">
    <property type="nucleotide sequence ID" value="XM_032963036.1"/>
</dbReference>
<feature type="compositionally biased region" description="Low complexity" evidence="6">
    <location>
        <begin position="941"/>
        <end position="954"/>
    </location>
</feature>
<dbReference type="GeneID" id="116947378"/>
<feature type="compositionally biased region" description="Basic and acidic residues" evidence="6">
    <location>
        <begin position="120"/>
        <end position="129"/>
    </location>
</feature>
<dbReference type="InterPro" id="IPR001573">
    <property type="entry name" value="AKAP_WSK"/>
</dbReference>
<organism evidence="8 9">
    <name type="scientific">Petromyzon marinus</name>
    <name type="common">Sea lamprey</name>
    <dbReference type="NCBI Taxonomy" id="7757"/>
    <lineage>
        <taxon>Eukaryota</taxon>
        <taxon>Metazoa</taxon>
        <taxon>Chordata</taxon>
        <taxon>Craniata</taxon>
        <taxon>Vertebrata</taxon>
        <taxon>Cyclostomata</taxon>
        <taxon>Hyperoartia</taxon>
        <taxon>Petromyzontiformes</taxon>
        <taxon>Petromyzontidae</taxon>
        <taxon>Petromyzon</taxon>
    </lineage>
</organism>
<evidence type="ECO:0000259" key="7">
    <source>
        <dbReference type="PROSITE" id="PS51893"/>
    </source>
</evidence>
<feature type="region of interest" description="Disordered" evidence="6">
    <location>
        <begin position="1299"/>
        <end position="1348"/>
    </location>
</feature>
<dbReference type="KEGG" id="pmrn:116947378"/>
<feature type="compositionally biased region" description="Low complexity" evidence="6">
    <location>
        <begin position="1"/>
        <end position="16"/>
    </location>
</feature>
<dbReference type="InterPro" id="IPR028540">
    <property type="entry name" value="AKAP12"/>
</dbReference>
<feature type="region of interest" description="Disordered" evidence="6">
    <location>
        <begin position="941"/>
        <end position="1025"/>
    </location>
</feature>
<dbReference type="GO" id="GO:0005737">
    <property type="term" value="C:cytoplasm"/>
    <property type="evidence" value="ECO:0007669"/>
    <property type="project" value="TreeGrafter"/>
</dbReference>
<feature type="compositionally biased region" description="Basic and acidic residues" evidence="6">
    <location>
        <begin position="523"/>
        <end position="533"/>
    </location>
</feature>
<feature type="compositionally biased region" description="Acidic residues" evidence="6">
    <location>
        <begin position="618"/>
        <end position="628"/>
    </location>
</feature>
<dbReference type="Pfam" id="PF03832">
    <property type="entry name" value="WSK"/>
    <property type="match status" value="2"/>
</dbReference>
<feature type="domain" description="A kinase-anchoring proteins AKAP-5 and AKAP-12 calmodulin (CaM)-binding" evidence="7">
    <location>
        <begin position="596"/>
        <end position="616"/>
    </location>
</feature>
<keyword evidence="5" id="KW-0449">Lipoprotein</keyword>
<dbReference type="Proteomes" id="UP001318040">
    <property type="component" value="Chromosome 29"/>
</dbReference>
<feature type="compositionally biased region" description="Polar residues" evidence="6">
    <location>
        <begin position="1001"/>
        <end position="1010"/>
    </location>
</feature>
<dbReference type="PANTHER" id="PTHR23209">
    <property type="entry name" value="A-KINASE ANCHOR PROTEIN 12"/>
    <property type="match status" value="1"/>
</dbReference>
<dbReference type="GO" id="GO:0090036">
    <property type="term" value="P:regulation of protein kinase C signaling"/>
    <property type="evidence" value="ECO:0007669"/>
    <property type="project" value="InterPro"/>
</dbReference>
<feature type="compositionally biased region" description="Gly residues" evidence="6">
    <location>
        <begin position="283"/>
        <end position="294"/>
    </location>
</feature>
<evidence type="ECO:0000313" key="8">
    <source>
        <dbReference type="Proteomes" id="UP001318040"/>
    </source>
</evidence>
<evidence type="ECO:0000256" key="4">
    <source>
        <dbReference type="ARBA" id="ARBA00023136"/>
    </source>
</evidence>
<feature type="region of interest" description="Disordered" evidence="6">
    <location>
        <begin position="1"/>
        <end position="28"/>
    </location>
</feature>
<dbReference type="GO" id="GO:0005516">
    <property type="term" value="F:calmodulin binding"/>
    <property type="evidence" value="ECO:0007669"/>
    <property type="project" value="UniProtKB-KW"/>
</dbReference>
<dbReference type="GO" id="GO:0007165">
    <property type="term" value="P:signal transduction"/>
    <property type="evidence" value="ECO:0007669"/>
    <property type="project" value="TreeGrafter"/>
</dbReference>
<evidence type="ECO:0000256" key="6">
    <source>
        <dbReference type="SAM" id="MobiDB-lite"/>
    </source>
</evidence>
<accession>A0AAJ7TLW4</accession>
<feature type="compositionally biased region" description="Polar residues" evidence="6">
    <location>
        <begin position="1413"/>
        <end position="1424"/>
    </location>
</feature>
<gene>
    <name evidence="9" type="primary">LOC116947378</name>
</gene>
<feature type="compositionally biased region" description="Basic and acidic residues" evidence="6">
    <location>
        <begin position="771"/>
        <end position="791"/>
    </location>
</feature>
<feature type="compositionally biased region" description="Basic and acidic residues" evidence="6">
    <location>
        <begin position="644"/>
        <end position="655"/>
    </location>
</feature>
<feature type="region of interest" description="Disordered" evidence="6">
    <location>
        <begin position="356"/>
        <end position="593"/>
    </location>
</feature>
<feature type="compositionally biased region" description="Acidic residues" evidence="6">
    <location>
        <begin position="964"/>
        <end position="973"/>
    </location>
</feature>
<feature type="region of interest" description="Disordered" evidence="6">
    <location>
        <begin position="93"/>
        <end position="209"/>
    </location>
</feature>
<dbReference type="GO" id="GO:0051018">
    <property type="term" value="F:protein kinase A binding"/>
    <property type="evidence" value="ECO:0007669"/>
    <property type="project" value="InterPro"/>
</dbReference>
<evidence type="ECO:0000313" key="9">
    <source>
        <dbReference type="RefSeq" id="XP_032818927.1"/>
    </source>
</evidence>
<dbReference type="GO" id="GO:0016020">
    <property type="term" value="C:membrane"/>
    <property type="evidence" value="ECO:0007669"/>
    <property type="project" value="UniProtKB-SubCell"/>
</dbReference>
<keyword evidence="8" id="KW-1185">Reference proteome</keyword>
<evidence type="ECO:0000256" key="5">
    <source>
        <dbReference type="ARBA" id="ARBA00023288"/>
    </source>
</evidence>
<sequence length="1460" mass="150319">MSRAGSVSRAASVHGGETTRSEMEAVEAPGSTAVAAAAAVAVAVLPPPVEQDSKEEELLPSQTQACRKSVELFKGEGPVAVLQPATGAAAAAAAAELGADQHEQPSGQEALANDHTSTNIDHREEHARLELLANTNGADVEEGGETNSGDIEVAANPAGECQQDAHSDPVNGTENELDGQTDEATGRPDVDPKQRGELDSSSASQGNEVGFKKIFKFGGFKFTMKKDKAAQPEPAHLLKVSRGGEEGAPSSDAAHQAPRSDEPDEQPAGATEPAQDASASSGGAQGAEWSGGGGGEEEDIADLEIVDEEEVAEAIAAEAAASIAASVCKPPAEPLKEEAPVPPLKKMSGLFAGLRKKAGDKQKREEGAARAAAEDASRRPDDTRAEVEGKMAELARALEAHARGEEQAPDDQQPCSSKSEATPDVLVSMAHVLEAATCEEASSDPPAGQQQQQKLAAANGESALETADKSKGTNEAAADDDHEGDATDTSARAKARTHEGPLKKFFKGSGLKKLPSLKRKVTKEREESEHLTGDEGEPGTDGKRAQTSISVEDNNPGSPAHAKEAETKSEDSPHPGAAAVVADGRNVGAVRKREGITVWSSFKKLVTPKKRVKKAAESDTDDDPEDQADERSKSGAPAAAGRSQEARGETEEVKVTVEVHSTVEPATIATVVTATAAADVAVEDASSEAALETAALTVAASDEARTDEDVAARGTAPAASDAEVTDGPEAAAAAAAGEEERRDESKLAAGSPEGTETTAGSGGRAEGAAKQGDEGRAGDSPKRESAWESFKRLVTPKKKAKAKGDNQAGGGDEEDALQRAAADLKRDVERAAQSQTESPKRECAKAENPSAAGWSIKKLFPGMRRRKADADAEGAEAEAAASPASGRVKCAEVHQDTPSVVPLSEFESGDLSVQVERPTAVEEPELPVSQERPPEVVLGVPTEAAVAAAGPAGEDGVLDKADEPCDDREEGGSSDDASVGANAAGPTDGASRAGQPAGAASETSVTTSGDRSQHGSALAKEGESNALQNVTVDNNLAQVKIVVDAPSVTATRLETPDSEAACEGSKEMSPSLIVTENAPEKPNLSPDERDEENADKDCAPVVCVISGAESESHTAVPEAARALDGGIDGASGDLSTTARLPDLVTDASAAKDGNCARTLPGDIPAADIGCTLNGKQQSECQERAAFHEVQLKQTTVQSAANLAEQTIEQNATGETRSSRAAEEMAEEIPVQSVKDAMEAYKIPLETMVMQAPHGQDLEVIMEEDAESPPAVSGAAAVPGDGARPTPAAAKVNAEEHEWPTAAAANSARKSGVALEEETAEESDHGKGLPVIHDGHNNSNNNHHHLDDVNSQAPLDCVSVEGDKASEITSKAIPNSAGGVETLSQQKRADGPMSENNGPEDLSSAVQMDKAQQLLENSLGNSNSKDFAAQAETAADHTQEKPPPPHSEGGLLMAAAQSSVS</sequence>
<dbReference type="GO" id="GO:0010739">
    <property type="term" value="P:positive regulation of protein kinase A signaling"/>
    <property type="evidence" value="ECO:0007669"/>
    <property type="project" value="InterPro"/>
</dbReference>
<proteinExistence type="predicted"/>
<feature type="region of interest" description="Disordered" evidence="6">
    <location>
        <begin position="226"/>
        <end position="307"/>
    </location>
</feature>
<evidence type="ECO:0000256" key="2">
    <source>
        <dbReference type="ARBA" id="ARBA00022553"/>
    </source>
</evidence>
<comment type="subcellular location">
    <subcellularLocation>
        <location evidence="1">Membrane</location>
        <topology evidence="1">Lipid-anchor</topology>
    </subcellularLocation>
</comment>
<feature type="region of interest" description="Disordered" evidence="6">
    <location>
        <begin position="607"/>
        <end position="655"/>
    </location>
</feature>
<feature type="compositionally biased region" description="Acidic residues" evidence="6">
    <location>
        <begin position="295"/>
        <end position="307"/>
    </location>
</feature>
<protein>
    <submittedName>
        <fullName evidence="9">A-kinase anchor protein 12-like isoform X1</fullName>
    </submittedName>
</protein>
<feature type="region of interest" description="Disordered" evidence="6">
    <location>
        <begin position="698"/>
        <end position="888"/>
    </location>
</feature>
<evidence type="ECO:0000256" key="3">
    <source>
        <dbReference type="ARBA" id="ARBA00022860"/>
    </source>
</evidence>
<keyword evidence="3" id="KW-0112">Calmodulin-binding</keyword>
<feature type="region of interest" description="Disordered" evidence="6">
    <location>
        <begin position="1053"/>
        <end position="1096"/>
    </location>
</feature>
<feature type="compositionally biased region" description="Basic and acidic residues" evidence="6">
    <location>
        <begin position="184"/>
        <end position="198"/>
    </location>
</feature>
<reference evidence="9" key="1">
    <citation type="submission" date="2025-08" db="UniProtKB">
        <authorList>
            <consortium name="RefSeq"/>
        </authorList>
    </citation>
    <scope>IDENTIFICATION</scope>
    <source>
        <tissue evidence="9">Sperm</tissue>
    </source>
</reference>
<dbReference type="PANTHER" id="PTHR23209:SF4">
    <property type="entry name" value="A-KINASE ANCHOR PROTEIN 12"/>
    <property type="match status" value="1"/>
</dbReference>
<keyword evidence="2" id="KW-0597">Phosphoprotein</keyword>
<name>A0AAJ7TLW4_PETMA</name>
<dbReference type="PROSITE" id="PS51893">
    <property type="entry name" value="AKAP_CAM_BD"/>
    <property type="match status" value="2"/>
</dbReference>
<feature type="compositionally biased region" description="Basic and acidic residues" evidence="6">
    <location>
        <begin position="357"/>
        <end position="406"/>
    </location>
</feature>
<feature type="compositionally biased region" description="Polar residues" evidence="6">
    <location>
        <begin position="545"/>
        <end position="557"/>
    </location>
</feature>
<keyword evidence="4" id="KW-0472">Membrane</keyword>
<feature type="compositionally biased region" description="Basic and acidic residues" evidence="6">
    <location>
        <begin position="702"/>
        <end position="711"/>
    </location>
</feature>
<feature type="domain" description="A kinase-anchoring proteins AKAP-5 and AKAP-12 calmodulin (CaM)-binding" evidence="7">
    <location>
        <begin position="784"/>
        <end position="804"/>
    </location>
</feature>
<feature type="compositionally biased region" description="Basic and acidic residues" evidence="6">
    <location>
        <begin position="561"/>
        <end position="573"/>
    </location>
</feature>
<feature type="region of interest" description="Disordered" evidence="6">
    <location>
        <begin position="1367"/>
        <end position="1460"/>
    </location>
</feature>